<name>A0ABP5CY27_9MICO</name>
<evidence type="ECO:0000313" key="2">
    <source>
        <dbReference type="EMBL" id="GAA1969180.1"/>
    </source>
</evidence>
<comment type="caution">
    <text evidence="2">The sequence shown here is derived from an EMBL/GenBank/DDBJ whole genome shotgun (WGS) entry which is preliminary data.</text>
</comment>
<gene>
    <name evidence="2" type="ORF">GCM10009776_35340</name>
</gene>
<evidence type="ECO:0000259" key="1">
    <source>
        <dbReference type="Pfam" id="PF12680"/>
    </source>
</evidence>
<feature type="domain" description="SnoaL-like" evidence="1">
    <location>
        <begin position="8"/>
        <end position="113"/>
    </location>
</feature>
<dbReference type="Gene3D" id="3.10.450.50">
    <property type="match status" value="1"/>
</dbReference>
<accession>A0ABP5CY27</accession>
<evidence type="ECO:0000313" key="3">
    <source>
        <dbReference type="Proteomes" id="UP001499933"/>
    </source>
</evidence>
<dbReference type="InterPro" id="IPR037401">
    <property type="entry name" value="SnoaL-like"/>
</dbReference>
<dbReference type="InterPro" id="IPR032710">
    <property type="entry name" value="NTF2-like_dom_sf"/>
</dbReference>
<keyword evidence="3" id="KW-1185">Reference proteome</keyword>
<dbReference type="RefSeq" id="WP_344097197.1">
    <property type="nucleotide sequence ID" value="NZ_BAAAOG010000011.1"/>
</dbReference>
<organism evidence="2 3">
    <name type="scientific">Microbacterium deminutum</name>
    <dbReference type="NCBI Taxonomy" id="344164"/>
    <lineage>
        <taxon>Bacteria</taxon>
        <taxon>Bacillati</taxon>
        <taxon>Actinomycetota</taxon>
        <taxon>Actinomycetes</taxon>
        <taxon>Micrococcales</taxon>
        <taxon>Microbacteriaceae</taxon>
        <taxon>Microbacterium</taxon>
    </lineage>
</organism>
<reference evidence="3" key="1">
    <citation type="journal article" date="2019" name="Int. J. Syst. Evol. Microbiol.">
        <title>The Global Catalogue of Microorganisms (GCM) 10K type strain sequencing project: providing services to taxonomists for standard genome sequencing and annotation.</title>
        <authorList>
            <consortium name="The Broad Institute Genomics Platform"/>
            <consortium name="The Broad Institute Genome Sequencing Center for Infectious Disease"/>
            <person name="Wu L."/>
            <person name="Ma J."/>
        </authorList>
    </citation>
    <scope>NUCLEOTIDE SEQUENCE [LARGE SCALE GENOMIC DNA]</scope>
    <source>
        <strain evidence="3">JCM 14901</strain>
    </source>
</reference>
<dbReference type="SUPFAM" id="SSF54427">
    <property type="entry name" value="NTF2-like"/>
    <property type="match status" value="1"/>
</dbReference>
<dbReference type="EMBL" id="BAAAOG010000011">
    <property type="protein sequence ID" value="GAA1969180.1"/>
    <property type="molecule type" value="Genomic_DNA"/>
</dbReference>
<protein>
    <recommendedName>
        <fullName evidence="1">SnoaL-like domain-containing protein</fullName>
    </recommendedName>
</protein>
<dbReference type="Proteomes" id="UP001499933">
    <property type="component" value="Unassembled WGS sequence"/>
</dbReference>
<sequence length="125" mass="13926">MDRSRFDSYISTYNSGDVAALAEFYADDMIFENFGDRHEGADVLAFMGQLHHVITDKFEPLTVVIEGDTIAMEANSVITALQDLPDLPAGPMMKGTYNCRMFAFYKTDADKILHARVAGWQPIPA</sequence>
<proteinExistence type="predicted"/>
<dbReference type="Pfam" id="PF12680">
    <property type="entry name" value="SnoaL_2"/>
    <property type="match status" value="1"/>
</dbReference>